<feature type="domain" description="Translocation and assembly module TamB C-terminal" evidence="6">
    <location>
        <begin position="809"/>
        <end position="1146"/>
    </location>
</feature>
<accession>A0ABX0W7Y8</accession>
<feature type="signal peptide" evidence="5">
    <location>
        <begin position="1"/>
        <end position="29"/>
    </location>
</feature>
<dbReference type="Pfam" id="PF04357">
    <property type="entry name" value="TamB"/>
    <property type="match status" value="1"/>
</dbReference>
<dbReference type="InterPro" id="IPR007452">
    <property type="entry name" value="TamB_C"/>
</dbReference>
<evidence type="ECO:0000256" key="2">
    <source>
        <dbReference type="ARBA" id="ARBA00022692"/>
    </source>
</evidence>
<dbReference type="Proteomes" id="UP001429564">
    <property type="component" value="Unassembled WGS sequence"/>
</dbReference>
<evidence type="ECO:0000313" key="8">
    <source>
        <dbReference type="Proteomes" id="UP001429564"/>
    </source>
</evidence>
<keyword evidence="2" id="KW-0812">Transmembrane</keyword>
<keyword evidence="4" id="KW-0472">Membrane</keyword>
<gene>
    <name evidence="7" type="ORF">DL239_12430</name>
</gene>
<reference evidence="7 8" key="1">
    <citation type="submission" date="2018-05" db="EMBL/GenBank/DDBJ databases">
        <authorList>
            <person name="Zhang Y.-J."/>
        </authorList>
    </citation>
    <scope>NUCLEOTIDE SEQUENCE [LARGE SCALE GENOMIC DNA]</scope>
    <source>
        <strain evidence="7 8">CY04</strain>
    </source>
</reference>
<evidence type="ECO:0000259" key="6">
    <source>
        <dbReference type="Pfam" id="PF04357"/>
    </source>
</evidence>
<comment type="subcellular location">
    <subcellularLocation>
        <location evidence="1">Membrane</location>
        <topology evidence="1">Single-pass membrane protein</topology>
    </subcellularLocation>
</comment>
<dbReference type="PANTHER" id="PTHR36985:SF1">
    <property type="entry name" value="TRANSLOCATION AND ASSEMBLY MODULE SUBUNIT TAMB"/>
    <property type="match status" value="1"/>
</dbReference>
<keyword evidence="3" id="KW-1133">Transmembrane helix</keyword>
<comment type="caution">
    <text evidence="7">The sequence shown here is derived from an EMBL/GenBank/DDBJ whole genome shotgun (WGS) entry which is preliminary data.</text>
</comment>
<keyword evidence="8" id="KW-1185">Reference proteome</keyword>
<evidence type="ECO:0000256" key="5">
    <source>
        <dbReference type="SAM" id="SignalP"/>
    </source>
</evidence>
<dbReference type="EMBL" id="QHLQ01000011">
    <property type="protein sequence ID" value="NIZ61778.1"/>
    <property type="molecule type" value="Genomic_DNA"/>
</dbReference>
<feature type="chain" id="PRO_5047072068" evidence="5">
    <location>
        <begin position="30"/>
        <end position="1146"/>
    </location>
</feature>
<sequence>MLYRYRTIVLNKLLAYTLTATLVTTPLAAQNTDAEDSGGFLVGFLEDTLSGDNRQISVIGMEGALSSQATIKQITVSDDDGIWLTIDNAVLDWNRLALIRGNFSVNALTADAIRVERSPTPTPQDPELPTPEATPFQLPELPVAVELGEIRVNRIELGKDLMGTAASLSLNGSLKLADGALDSDLSVARLDRPGDLLRLDASFVNETSVISLDLALEESANGLVASLLDLPGRPTVRLSAQGTGPVDDFNAILELDTNGNQRLAGQVVLAALPSGDPEIPNSISFSVDMGGDIDPLIAPPYRPFFGPGIRANLRGNNDPDGGITLDNLVLRTQALQLTGALALASGGVLETANIKAAITPPSGQAAVLLPVAGGATALARAELTAHKTAESDWQVKALLERISHPGLSLAHADVTAAGTLDQSDGFAISGDINAIVSGVKPADPALAQALGSQITFTGSVARQGDMGLKISDMALRGSDYRASGDALIDGLDSGLKITTDLHLDAANLARFSGLAGRPIGGSVNAEIKGHAAPLSGMFDIDLAMQANDLSADIEQVDPLIVGVTTLKLKAARDTSGLRVDHFDLSNPALAAQAAGKLDSTTGSLNLTSRLNDIAPLLPQTSGPLNLSADVTRDGGTLSGRVQLLGPNASSAVLDGSVDRSGTADMTFEATLNDLQRFLPELAGKLAAQGTANRRDGIWQINSRLTGPAGIDSSVNGSWNEAKASADLRANGQVRLDAANLFITPNSVRGMANFDMTLIGPPALSSLSGTLSTSGATLAIPAAKQQIDAIAATISVAQSSATIQVSAQPRAGGAVRISGPVSLTAPFNGNVQVALDSVVLTDNLMYSTILNGALGYTGPLAGNGRLAGHINVGETNINLAAAGGSVTSAPIPPIRHVNESSASRSTRARAGLINQAQAGSGPDIALDILINAPGHIFARGRGLQAELGGQIHVRGSTANLAPSGQIDLIRGRFNLLGRRLELDEGKVTLQGNLVPYLDFKSTASTSEGSATMEISGLINAPVIKVYSEPARPSEEALALLLFGDNIEDLSPLALARMAGSLRELSGRGGNTEGALRDETGADDADLRLDGLGLGGYVADNVYTDFNVNTRGESELNINLDISSNVTVTGTVESDGDTGLGLFFKKDY</sequence>
<keyword evidence="5" id="KW-0732">Signal</keyword>
<proteinExistence type="predicted"/>
<protein>
    <submittedName>
        <fullName evidence="7">Translocation/assembly module TamB</fullName>
    </submittedName>
</protein>
<evidence type="ECO:0000256" key="1">
    <source>
        <dbReference type="ARBA" id="ARBA00004167"/>
    </source>
</evidence>
<evidence type="ECO:0000313" key="7">
    <source>
        <dbReference type="EMBL" id="NIZ61778.1"/>
    </source>
</evidence>
<evidence type="ECO:0000256" key="3">
    <source>
        <dbReference type="ARBA" id="ARBA00022989"/>
    </source>
</evidence>
<organism evidence="7 8">
    <name type="scientific">Parasedimentitalea denitrificans</name>
    <dbReference type="NCBI Taxonomy" id="2211118"/>
    <lineage>
        <taxon>Bacteria</taxon>
        <taxon>Pseudomonadati</taxon>
        <taxon>Pseudomonadota</taxon>
        <taxon>Alphaproteobacteria</taxon>
        <taxon>Rhodobacterales</taxon>
        <taxon>Paracoccaceae</taxon>
        <taxon>Parasedimentitalea</taxon>
    </lineage>
</organism>
<name>A0ABX0W7Y8_9RHOB</name>
<evidence type="ECO:0000256" key="4">
    <source>
        <dbReference type="ARBA" id="ARBA00023136"/>
    </source>
</evidence>
<dbReference type="PANTHER" id="PTHR36985">
    <property type="entry name" value="TRANSLOCATION AND ASSEMBLY MODULE SUBUNIT TAMB"/>
    <property type="match status" value="1"/>
</dbReference>